<gene>
    <name evidence="2" type="ORF">N7498_005050</name>
</gene>
<dbReference type="AlphaFoldDB" id="A0A9W9T015"/>
<organism evidence="2 3">
    <name type="scientific">Penicillium cinerascens</name>
    <dbReference type="NCBI Taxonomy" id="70096"/>
    <lineage>
        <taxon>Eukaryota</taxon>
        <taxon>Fungi</taxon>
        <taxon>Dikarya</taxon>
        <taxon>Ascomycota</taxon>
        <taxon>Pezizomycotina</taxon>
        <taxon>Eurotiomycetes</taxon>
        <taxon>Eurotiomycetidae</taxon>
        <taxon>Eurotiales</taxon>
        <taxon>Aspergillaceae</taxon>
        <taxon>Penicillium</taxon>
    </lineage>
</organism>
<sequence length="457" mass="48821">MRPIHIISVGLAYGATPSLASSLEHRTSSVADTNLLDTLSSAANDQGEWDQGERNALSNLVSQLQQVGSIFTPNTPNEALSDLQHSYGLKGYSNIVDIAWDITAAGLIPPEILSFLNGYTDSELNSLDNQNPAPEDDIYPKSSEDAPYSLSEETLRSAIHIPETFGHGRNGKIPVVLIPGTAIPSGTTWYYSFSKLGDSTDADVVWVNLPRASLNDAQVSAEYVAYAINYISSLCGKPVALISWSQGGLNTQWALKYWPSTRPALQDFIAMSPDFHGTIVEAAICPALTYIACTPSILQQAWESNFITTLRSDDGDSAYVPTTVIYSSFDEIVEPMSGPDASALLGDMRNVGVTLAHIQTVCADQPGGTFYTHEGVLYNPLAWALAIDAITHDGPANISRLNLGQVCGMILAPELDLLDLFGTEGLLLVAAAELVSYKPQAAREPPIAGYASHGGGA</sequence>
<name>A0A9W9T015_9EURO</name>
<dbReference type="GO" id="GO:0072330">
    <property type="term" value="P:monocarboxylic acid biosynthetic process"/>
    <property type="evidence" value="ECO:0007669"/>
    <property type="project" value="UniProtKB-ARBA"/>
</dbReference>
<dbReference type="Proteomes" id="UP001150904">
    <property type="component" value="Unassembled WGS sequence"/>
</dbReference>
<evidence type="ECO:0000313" key="2">
    <source>
        <dbReference type="EMBL" id="KAJ5204171.1"/>
    </source>
</evidence>
<evidence type="ECO:0000313" key="3">
    <source>
        <dbReference type="Proteomes" id="UP001150904"/>
    </source>
</evidence>
<dbReference type="EMBL" id="JAPQKR010000012">
    <property type="protein sequence ID" value="KAJ5204171.1"/>
    <property type="molecule type" value="Genomic_DNA"/>
</dbReference>
<proteinExistence type="predicted"/>
<reference evidence="2" key="2">
    <citation type="journal article" date="2023" name="IMA Fungus">
        <title>Comparative genomic study of the Penicillium genus elucidates a diverse pangenome and 15 lateral gene transfer events.</title>
        <authorList>
            <person name="Petersen C."/>
            <person name="Sorensen T."/>
            <person name="Nielsen M.R."/>
            <person name="Sondergaard T.E."/>
            <person name="Sorensen J.L."/>
            <person name="Fitzpatrick D.A."/>
            <person name="Frisvad J.C."/>
            <person name="Nielsen K.L."/>
        </authorList>
    </citation>
    <scope>NUCLEOTIDE SEQUENCE</scope>
    <source>
        <strain evidence="2">IBT 15544</strain>
    </source>
</reference>
<reference evidence="2" key="1">
    <citation type="submission" date="2022-12" db="EMBL/GenBank/DDBJ databases">
        <authorList>
            <person name="Petersen C."/>
        </authorList>
    </citation>
    <scope>NUCLEOTIDE SEQUENCE</scope>
    <source>
        <strain evidence="2">IBT 15544</strain>
    </source>
</reference>
<dbReference type="PANTHER" id="PTHR37574:SF1">
    <property type="entry name" value="LIPASE B"/>
    <property type="match status" value="1"/>
</dbReference>
<protein>
    <submittedName>
        <fullName evidence="2">Lipase B</fullName>
    </submittedName>
</protein>
<comment type="caution">
    <text evidence="2">The sequence shown here is derived from an EMBL/GenBank/DDBJ whole genome shotgun (WGS) entry which is preliminary data.</text>
</comment>
<dbReference type="Gene3D" id="3.40.50.1820">
    <property type="entry name" value="alpha/beta hydrolase"/>
    <property type="match status" value="1"/>
</dbReference>
<dbReference type="RefSeq" id="XP_058308650.1">
    <property type="nucleotide sequence ID" value="XM_058452112.1"/>
</dbReference>
<dbReference type="GeneID" id="83179413"/>
<dbReference type="InterPro" id="IPR053228">
    <property type="entry name" value="Stereospecific_Lipase"/>
</dbReference>
<dbReference type="PANTHER" id="PTHR37574">
    <property type="entry name" value="LIPASE B"/>
    <property type="match status" value="1"/>
</dbReference>
<dbReference type="SUPFAM" id="SSF53474">
    <property type="entry name" value="alpha/beta-Hydrolases"/>
    <property type="match status" value="1"/>
</dbReference>
<dbReference type="OrthoDB" id="4605274at2759"/>
<evidence type="ECO:0000256" key="1">
    <source>
        <dbReference type="SAM" id="MobiDB-lite"/>
    </source>
</evidence>
<dbReference type="InterPro" id="IPR029058">
    <property type="entry name" value="AB_hydrolase_fold"/>
</dbReference>
<accession>A0A9W9T015</accession>
<keyword evidence="3" id="KW-1185">Reference proteome</keyword>
<feature type="region of interest" description="Disordered" evidence="1">
    <location>
        <begin position="126"/>
        <end position="145"/>
    </location>
</feature>
<dbReference type="GO" id="GO:0017000">
    <property type="term" value="P:antibiotic biosynthetic process"/>
    <property type="evidence" value="ECO:0007669"/>
    <property type="project" value="UniProtKB-ARBA"/>
</dbReference>